<dbReference type="EMBL" id="CP021434">
    <property type="protein sequence ID" value="ARU61572.1"/>
    <property type="molecule type" value="Genomic_DNA"/>
</dbReference>
<proteinExistence type="predicted"/>
<name>A0A1Y0ILZ4_9BACL</name>
<dbReference type="KEGG" id="tum:CBW65_11540"/>
<dbReference type="AlphaFoldDB" id="A0A1Y0ILZ4"/>
<organism evidence="1 2">
    <name type="scientific">Tumebacillus avium</name>
    <dbReference type="NCBI Taxonomy" id="1903704"/>
    <lineage>
        <taxon>Bacteria</taxon>
        <taxon>Bacillati</taxon>
        <taxon>Bacillota</taxon>
        <taxon>Bacilli</taxon>
        <taxon>Bacillales</taxon>
        <taxon>Alicyclobacillaceae</taxon>
        <taxon>Tumebacillus</taxon>
    </lineage>
</organism>
<evidence type="ECO:0000313" key="2">
    <source>
        <dbReference type="Proteomes" id="UP000195437"/>
    </source>
</evidence>
<gene>
    <name evidence="1" type="ORF">CBW65_11540</name>
</gene>
<keyword evidence="2" id="KW-1185">Reference proteome</keyword>
<dbReference type="Proteomes" id="UP000195437">
    <property type="component" value="Chromosome"/>
</dbReference>
<dbReference type="RefSeq" id="WP_087456951.1">
    <property type="nucleotide sequence ID" value="NZ_CP021434.1"/>
</dbReference>
<protein>
    <submittedName>
        <fullName evidence="1">Uncharacterized protein</fullName>
    </submittedName>
</protein>
<dbReference type="OrthoDB" id="2381429at2"/>
<reference evidence="2" key="1">
    <citation type="submission" date="2017-05" db="EMBL/GenBank/DDBJ databases">
        <authorList>
            <person name="Sung H."/>
        </authorList>
    </citation>
    <scope>NUCLEOTIDE SEQUENCE [LARGE SCALE GENOMIC DNA]</scope>
    <source>
        <strain evidence="2">AR23208</strain>
    </source>
</reference>
<sequence>MAHFLRVMTKQQTAPGLGELTNSLAQEGISFETFPDKEEERFNDPDWHTLHIAYDPNKMSLMLDRSRTGDEKGELAEEIAEFQENLQTLTGDGKAAVAEILSSTEQIFACLIPDDITEQGWELVEKLLEHLLEATDGHLQVDGEGFYDKEGELLFEME</sequence>
<accession>A0A1Y0ILZ4</accession>
<evidence type="ECO:0000313" key="1">
    <source>
        <dbReference type="EMBL" id="ARU61572.1"/>
    </source>
</evidence>